<reference evidence="8" key="1">
    <citation type="submission" date="2021-10" db="EMBL/GenBank/DDBJ databases">
        <title>Anaerobic single-cell dispensing facilitates the cultivation of human gut bacteria.</title>
        <authorList>
            <person name="Afrizal A."/>
        </authorList>
    </citation>
    <scope>NUCLEOTIDE SEQUENCE</scope>
    <source>
        <strain evidence="8">CLA-AA-H215</strain>
    </source>
</reference>
<dbReference type="RefSeq" id="WP_308453031.1">
    <property type="nucleotide sequence ID" value="NZ_JAJEQR010000010.1"/>
</dbReference>
<dbReference type="PANTHER" id="PTHR35007">
    <property type="entry name" value="INTEGRAL MEMBRANE PROTEIN-RELATED"/>
    <property type="match status" value="1"/>
</dbReference>
<name>A0AAE3E891_9FIRM</name>
<proteinExistence type="predicted"/>
<protein>
    <submittedName>
        <fullName evidence="8">Type II secretion system F family protein</fullName>
    </submittedName>
</protein>
<feature type="transmembrane region" description="Helical" evidence="6">
    <location>
        <begin position="218"/>
        <end position="238"/>
    </location>
</feature>
<keyword evidence="2" id="KW-1003">Cell membrane</keyword>
<comment type="subcellular location">
    <subcellularLocation>
        <location evidence="1">Cell membrane</location>
        <topology evidence="1">Multi-pass membrane protein</topology>
    </subcellularLocation>
</comment>
<dbReference type="AlphaFoldDB" id="A0AAE3E891"/>
<dbReference type="Pfam" id="PF00482">
    <property type="entry name" value="T2SSF"/>
    <property type="match status" value="1"/>
</dbReference>
<evidence type="ECO:0000256" key="4">
    <source>
        <dbReference type="ARBA" id="ARBA00022989"/>
    </source>
</evidence>
<evidence type="ECO:0000256" key="3">
    <source>
        <dbReference type="ARBA" id="ARBA00022692"/>
    </source>
</evidence>
<evidence type="ECO:0000259" key="7">
    <source>
        <dbReference type="Pfam" id="PF00482"/>
    </source>
</evidence>
<dbReference type="Proteomes" id="UP001198182">
    <property type="component" value="Unassembled WGS sequence"/>
</dbReference>
<evidence type="ECO:0000313" key="8">
    <source>
        <dbReference type="EMBL" id="MCC2230327.1"/>
    </source>
</evidence>
<sequence length="246" mass="27758">MPDYRRYRLSAVETFRFAAVLAVISLTMGILFYDSWMVGLILFILLLPLLKVERERLQKKRKRQLARQFRDGMQALAAALSAGYSVENAFAQAVQELQRIYGAGELLPQEFAGICRKMEMNLPVEGLLQDLAERSGLPDVQEFAAVFSIIKRSGGPLPEMLRGVTRTMAEKGELEEEIRTLMAGKRMEFMLMCVLPALILVYVRLGNPGFMDPVYTGLRGRLFMSACLAVYALAVWLGQRLIQIEV</sequence>
<keyword evidence="9" id="KW-1185">Reference proteome</keyword>
<evidence type="ECO:0000256" key="2">
    <source>
        <dbReference type="ARBA" id="ARBA00022475"/>
    </source>
</evidence>
<keyword evidence="4 6" id="KW-1133">Transmembrane helix</keyword>
<comment type="caution">
    <text evidence="8">The sequence shown here is derived from an EMBL/GenBank/DDBJ whole genome shotgun (WGS) entry which is preliminary data.</text>
</comment>
<evidence type="ECO:0000256" key="5">
    <source>
        <dbReference type="ARBA" id="ARBA00023136"/>
    </source>
</evidence>
<feature type="transmembrane region" description="Helical" evidence="6">
    <location>
        <begin position="12"/>
        <end position="30"/>
    </location>
</feature>
<gene>
    <name evidence="8" type="ORF">LKD81_04840</name>
</gene>
<accession>A0AAE3E891</accession>
<feature type="domain" description="Type II secretion system protein GspF" evidence="7">
    <location>
        <begin position="74"/>
        <end position="203"/>
    </location>
</feature>
<dbReference type="EMBL" id="JAJEQR010000010">
    <property type="protein sequence ID" value="MCC2230327.1"/>
    <property type="molecule type" value="Genomic_DNA"/>
</dbReference>
<evidence type="ECO:0000256" key="6">
    <source>
        <dbReference type="SAM" id="Phobius"/>
    </source>
</evidence>
<organism evidence="8 9">
    <name type="scientific">Hominifimenecus microfluidus</name>
    <dbReference type="NCBI Taxonomy" id="2885348"/>
    <lineage>
        <taxon>Bacteria</taxon>
        <taxon>Bacillati</taxon>
        <taxon>Bacillota</taxon>
        <taxon>Clostridia</taxon>
        <taxon>Lachnospirales</taxon>
        <taxon>Lachnospiraceae</taxon>
        <taxon>Hominifimenecus</taxon>
    </lineage>
</organism>
<dbReference type="InterPro" id="IPR018076">
    <property type="entry name" value="T2SS_GspF_dom"/>
</dbReference>
<keyword evidence="5 6" id="KW-0472">Membrane</keyword>
<feature type="transmembrane region" description="Helical" evidence="6">
    <location>
        <begin position="189"/>
        <end position="206"/>
    </location>
</feature>
<evidence type="ECO:0000313" key="9">
    <source>
        <dbReference type="Proteomes" id="UP001198182"/>
    </source>
</evidence>
<dbReference type="PANTHER" id="PTHR35007:SF1">
    <property type="entry name" value="PILUS ASSEMBLY PROTEIN"/>
    <property type="match status" value="1"/>
</dbReference>
<dbReference type="GO" id="GO:0005886">
    <property type="term" value="C:plasma membrane"/>
    <property type="evidence" value="ECO:0007669"/>
    <property type="project" value="UniProtKB-SubCell"/>
</dbReference>
<evidence type="ECO:0000256" key="1">
    <source>
        <dbReference type="ARBA" id="ARBA00004651"/>
    </source>
</evidence>
<keyword evidence="3 6" id="KW-0812">Transmembrane</keyword>
<feature type="transmembrane region" description="Helical" evidence="6">
    <location>
        <begin position="36"/>
        <end position="52"/>
    </location>
</feature>